<evidence type="ECO:0000256" key="10">
    <source>
        <dbReference type="ARBA" id="ARBA00022723"/>
    </source>
</evidence>
<dbReference type="EC" id="2.4.1.143" evidence="5"/>
<proteinExistence type="inferred from homology"/>
<evidence type="ECO:0000256" key="3">
    <source>
        <dbReference type="ARBA" id="ARBA00004922"/>
    </source>
</evidence>
<evidence type="ECO:0000256" key="2">
    <source>
        <dbReference type="ARBA" id="ARBA00004323"/>
    </source>
</evidence>
<dbReference type="GO" id="GO:0000139">
    <property type="term" value="C:Golgi membrane"/>
    <property type="evidence" value="ECO:0007669"/>
    <property type="project" value="UniProtKB-SubCell"/>
</dbReference>
<evidence type="ECO:0000256" key="14">
    <source>
        <dbReference type="ARBA" id="ARBA00023136"/>
    </source>
</evidence>
<evidence type="ECO:0000256" key="7">
    <source>
        <dbReference type="ARBA" id="ARBA00022676"/>
    </source>
</evidence>
<protein>
    <recommendedName>
        <fullName evidence="6">Alpha-1,6-mannosyl-glycoprotein 2-beta-N-acetylglucosaminyltransferase</fullName>
        <ecNumber evidence="5">2.4.1.143</ecNumber>
    </recommendedName>
    <alternativeName>
        <fullName evidence="21">Beta-1,2-N-acetylglucosaminyltransferase II</fullName>
    </alternativeName>
    <alternativeName>
        <fullName evidence="20">GlcNAc-T II</fullName>
    </alternativeName>
    <alternativeName>
        <fullName evidence="19">Mannoside acetylglucosaminyltransferase 2</fullName>
    </alternativeName>
    <alternativeName>
        <fullName evidence="18">N-glycosyl-oligosaccharide-glycoprotein N-acetylglucosaminyltransferase II</fullName>
    </alternativeName>
</protein>
<dbReference type="Proteomes" id="UP001549921">
    <property type="component" value="Unassembled WGS sequence"/>
</dbReference>
<keyword evidence="7" id="KW-0328">Glycosyltransferase</keyword>
<evidence type="ECO:0000256" key="22">
    <source>
        <dbReference type="ARBA" id="ARBA00093257"/>
    </source>
</evidence>
<dbReference type="PANTHER" id="PTHR12871">
    <property type="entry name" value="BETA-1,2-N-ACETYLGLUCOSAMINYLTRANSFERASE II"/>
    <property type="match status" value="1"/>
</dbReference>
<evidence type="ECO:0000256" key="6">
    <source>
        <dbReference type="ARBA" id="ARBA00014817"/>
    </source>
</evidence>
<keyword evidence="15 24" id="KW-1015">Disulfide bond</keyword>
<name>A0ABD0T6K6_LOXSC</name>
<evidence type="ECO:0000256" key="12">
    <source>
        <dbReference type="ARBA" id="ARBA00022989"/>
    </source>
</evidence>
<evidence type="ECO:0000256" key="24">
    <source>
        <dbReference type="PIRSR" id="PIRSR607754-3"/>
    </source>
</evidence>
<comment type="cofactor">
    <cofactor evidence="1 23">
        <name>Mn(2+)</name>
        <dbReference type="ChEBI" id="CHEBI:29035"/>
    </cofactor>
</comment>
<evidence type="ECO:0000256" key="1">
    <source>
        <dbReference type="ARBA" id="ARBA00001936"/>
    </source>
</evidence>
<keyword evidence="8" id="KW-0808">Transferase</keyword>
<comment type="caution">
    <text evidence="26">The sequence shown here is derived from an EMBL/GenBank/DDBJ whole genome shotgun (WGS) entry which is preliminary data.</text>
</comment>
<evidence type="ECO:0000256" key="8">
    <source>
        <dbReference type="ARBA" id="ARBA00022679"/>
    </source>
</evidence>
<evidence type="ECO:0000256" key="19">
    <source>
        <dbReference type="ARBA" id="ARBA00031203"/>
    </source>
</evidence>
<feature type="disulfide bond" evidence="24">
    <location>
        <begin position="312"/>
        <end position="420"/>
    </location>
</feature>
<keyword evidence="16" id="KW-0325">Glycoprotein</keyword>
<evidence type="ECO:0000256" key="16">
    <source>
        <dbReference type="ARBA" id="ARBA00023180"/>
    </source>
</evidence>
<evidence type="ECO:0000256" key="23">
    <source>
        <dbReference type="PIRSR" id="PIRSR607754-2"/>
    </source>
</evidence>
<evidence type="ECO:0000256" key="9">
    <source>
        <dbReference type="ARBA" id="ARBA00022692"/>
    </source>
</evidence>
<comment type="pathway">
    <text evidence="3">Protein modification; protein glycosylation.</text>
</comment>
<feature type="transmembrane region" description="Helical" evidence="25">
    <location>
        <begin position="12"/>
        <end position="31"/>
    </location>
</feature>
<dbReference type="GO" id="GO:0008455">
    <property type="term" value="F:alpha-1,6-mannosylglycoprotein 2-beta-N-acetylglucosaminyltransferase activity"/>
    <property type="evidence" value="ECO:0007669"/>
    <property type="project" value="UniProtKB-EC"/>
</dbReference>
<reference evidence="26 27" key="1">
    <citation type="submission" date="2024-06" db="EMBL/GenBank/DDBJ databases">
        <title>A chromosome-level genome assembly of beet webworm, Loxostege sticticalis.</title>
        <authorList>
            <person name="Zhang Y."/>
        </authorList>
    </citation>
    <scope>NUCLEOTIDE SEQUENCE [LARGE SCALE GENOMIC DNA]</scope>
    <source>
        <strain evidence="26">AQ028</strain>
        <tissue evidence="26">Male pupae</tissue>
    </source>
</reference>
<dbReference type="InterPro" id="IPR029044">
    <property type="entry name" value="Nucleotide-diphossugar_trans"/>
</dbReference>
<keyword evidence="13" id="KW-0333">Golgi apparatus</keyword>
<evidence type="ECO:0000256" key="5">
    <source>
        <dbReference type="ARBA" id="ARBA00012613"/>
    </source>
</evidence>
<evidence type="ECO:0000256" key="18">
    <source>
        <dbReference type="ARBA" id="ARBA00029663"/>
    </source>
</evidence>
<dbReference type="PANTHER" id="PTHR12871:SF0">
    <property type="entry name" value="ALPHA-1,6-MANNOSYL-GLYCOPROTEIN 2-BETA-N-ACETYLGLUCOSAMINYLTRANSFERASE"/>
    <property type="match status" value="1"/>
</dbReference>
<keyword evidence="14 25" id="KW-0472">Membrane</keyword>
<evidence type="ECO:0000313" key="27">
    <source>
        <dbReference type="Proteomes" id="UP001549921"/>
    </source>
</evidence>
<evidence type="ECO:0000256" key="4">
    <source>
        <dbReference type="ARBA" id="ARBA00011011"/>
    </source>
</evidence>
<keyword evidence="9 25" id="KW-0812">Transmembrane</keyword>
<dbReference type="Gene3D" id="3.90.550.10">
    <property type="entry name" value="Spore Coat Polysaccharide Biosynthesis Protein SpsA, Chain A"/>
    <property type="match status" value="1"/>
</dbReference>
<comment type="subcellular location">
    <subcellularLocation>
        <location evidence="2">Golgi apparatus membrane</location>
        <topology evidence="2">Single-pass type II membrane protein</topology>
    </subcellularLocation>
</comment>
<evidence type="ECO:0000256" key="25">
    <source>
        <dbReference type="SAM" id="Phobius"/>
    </source>
</evidence>
<comment type="catalytic activity">
    <reaction evidence="22">
        <text>an N(4)-{beta-D-GlcNAc-(1-&gt;2)-alpha-D-Man-(1-&gt;3)-[alpha-D-Man-(1-&gt;6)]-beta-D-Man-(1-&gt;4)-beta-D-GlcNAc-(1-&gt;4)-beta-D-GlcNAc}-L-asparaginyl-[protein] + UDP-N-acetyl-alpha-D-glucosamine = N(4)-{beta-D-GlcNAc-(1-&gt;2)-alpha-D-Man-(1-&gt;3)-[beta-D-GlcNAc-(1-&gt;2)-alpha-D-Man-(1-&gt;6)]-beta-D-Man-(1-&gt;4)-beta-D-GlcNAc-(1-&gt;4)-beta-D-GlcNAc}-L-asparaginyl-[protein] + UDP + H(+)</text>
        <dbReference type="Rhea" id="RHEA:12941"/>
        <dbReference type="Rhea" id="RHEA-COMP:13526"/>
        <dbReference type="Rhea" id="RHEA-COMP:14369"/>
        <dbReference type="ChEBI" id="CHEBI:15378"/>
        <dbReference type="ChEBI" id="CHEBI:57705"/>
        <dbReference type="ChEBI" id="CHEBI:58223"/>
        <dbReference type="ChEBI" id="CHEBI:60615"/>
        <dbReference type="ChEBI" id="CHEBI:60651"/>
        <dbReference type="EC" id="2.4.1.143"/>
    </reaction>
</comment>
<dbReference type="GO" id="GO:0046872">
    <property type="term" value="F:metal ion binding"/>
    <property type="evidence" value="ECO:0007669"/>
    <property type="project" value="UniProtKB-KW"/>
</dbReference>
<evidence type="ECO:0000256" key="21">
    <source>
        <dbReference type="ARBA" id="ARBA00032915"/>
    </source>
</evidence>
<dbReference type="AlphaFoldDB" id="A0ABD0T6K6"/>
<comment type="similarity">
    <text evidence="4">Belongs to the glycosyltransferase 16 (GT16) protein family.</text>
</comment>
<evidence type="ECO:0000256" key="17">
    <source>
        <dbReference type="ARBA" id="ARBA00023211"/>
    </source>
</evidence>
<keyword evidence="12 25" id="KW-1133">Transmembrane helix</keyword>
<keyword evidence="10 23" id="KW-0479">Metal-binding</keyword>
<evidence type="ECO:0000256" key="20">
    <source>
        <dbReference type="ARBA" id="ARBA00032552"/>
    </source>
</evidence>
<evidence type="ECO:0000256" key="11">
    <source>
        <dbReference type="ARBA" id="ARBA00022968"/>
    </source>
</evidence>
<feature type="disulfide bond" evidence="24">
    <location>
        <begin position="172"/>
        <end position="186"/>
    </location>
</feature>
<feature type="binding site" evidence="23">
    <location>
        <position position="237"/>
    </location>
    <ligand>
        <name>Mn(2+)</name>
        <dbReference type="ChEBI" id="CHEBI:29035"/>
    </ligand>
</feature>
<accession>A0ABD0T6K6</accession>
<dbReference type="Pfam" id="PF05060">
    <property type="entry name" value="MGAT2"/>
    <property type="match status" value="1"/>
</dbReference>
<evidence type="ECO:0000256" key="13">
    <source>
        <dbReference type="ARBA" id="ARBA00023034"/>
    </source>
</evidence>
<keyword evidence="17 23" id="KW-0464">Manganese</keyword>
<keyword evidence="11" id="KW-0735">Signal-anchor</keyword>
<dbReference type="EMBL" id="JBEDNZ010000010">
    <property type="protein sequence ID" value="KAL0832703.1"/>
    <property type="molecule type" value="Genomic_DNA"/>
</dbReference>
<gene>
    <name evidence="26" type="ORF">ABMA28_000887</name>
</gene>
<organism evidence="26 27">
    <name type="scientific">Loxostege sticticalis</name>
    <name type="common">Beet webworm moth</name>
    <dbReference type="NCBI Taxonomy" id="481309"/>
    <lineage>
        <taxon>Eukaryota</taxon>
        <taxon>Metazoa</taxon>
        <taxon>Ecdysozoa</taxon>
        <taxon>Arthropoda</taxon>
        <taxon>Hexapoda</taxon>
        <taxon>Insecta</taxon>
        <taxon>Pterygota</taxon>
        <taxon>Neoptera</taxon>
        <taxon>Endopterygota</taxon>
        <taxon>Lepidoptera</taxon>
        <taxon>Glossata</taxon>
        <taxon>Ditrysia</taxon>
        <taxon>Pyraloidea</taxon>
        <taxon>Crambidae</taxon>
        <taxon>Pyraustinae</taxon>
        <taxon>Loxostege</taxon>
    </lineage>
</organism>
<evidence type="ECO:0000313" key="26">
    <source>
        <dbReference type="EMBL" id="KAL0832703.1"/>
    </source>
</evidence>
<sequence>MARRRLECCIKIIRNMLIICIFVVLFCAYKVRKLHKNEVASQIPKDSLKYIFFNKKPQNHIKSPETIASLISFYNQQENILNEDFYGPIEKDTVVFVVTVHKLSIYLEFLLVSLSQVRGIENAFIIFSHSYFDDDLNDLIQSIDFARVMQIFYPFSIQLYSNVFPGFHPLDCPYSMSIEDAEALNCTGSFDSDLHGHYRNPTHSELKHHWWWTANTVFEKLSSSIKHTGLVIFLNDDVFLLQDFMYMIISMRQVANFLPSYDFLSLDTTLDMNNLNSYRVDIQKWVPTNNPDVLAFDVNTWKSIVSNYDLFCDIDDYSWARSLYFVSLNRERGSSPYRVMTARMARAFKTSNCGFEAKLVDCDAIESVYQVLNLQKKMKDELFPIFLEVYTLVELEDSFENFDFAQINGGWKDPRDKELCQKLTIRKKKT</sequence>
<dbReference type="InterPro" id="IPR007754">
    <property type="entry name" value="GlcNAc_II"/>
</dbReference>
<evidence type="ECO:0000256" key="15">
    <source>
        <dbReference type="ARBA" id="ARBA00023157"/>
    </source>
</evidence>